<dbReference type="Gene3D" id="3.10.20.860">
    <property type="match status" value="1"/>
</dbReference>
<protein>
    <recommendedName>
        <fullName evidence="2">YgiT-type zinc finger domain-containing protein</fullName>
    </recommendedName>
</protein>
<dbReference type="AlphaFoldDB" id="X1DW05"/>
<dbReference type="EMBL" id="BARU01003585">
    <property type="protein sequence ID" value="GAH25216.1"/>
    <property type="molecule type" value="Genomic_DNA"/>
</dbReference>
<name>X1DW05_9ZZZZ</name>
<comment type="caution">
    <text evidence="1">The sequence shown here is derived from an EMBL/GenBank/DDBJ whole genome shotgun (WGS) entry which is preliminary data.</text>
</comment>
<evidence type="ECO:0000313" key="1">
    <source>
        <dbReference type="EMBL" id="GAH25216.1"/>
    </source>
</evidence>
<dbReference type="NCBIfam" id="TIGR03831">
    <property type="entry name" value="YgiT_finger"/>
    <property type="match status" value="1"/>
</dbReference>
<evidence type="ECO:0008006" key="2">
    <source>
        <dbReference type="Google" id="ProtNLM"/>
    </source>
</evidence>
<dbReference type="InterPro" id="IPR022453">
    <property type="entry name" value="Znf_MqsA-type"/>
</dbReference>
<sequence>MKFRNVVELHNKTSEILREIEKDYGECEICDTPMQEKYIKQDFWIRGELIVVEDVPAGVCPQCGEKIVRADVGQWIAKLIENSERIAKAPRISVSSIKFDAEKSRV</sequence>
<proteinExistence type="predicted"/>
<reference evidence="1" key="1">
    <citation type="journal article" date="2014" name="Front. Microbiol.">
        <title>High frequency of phylogenetically diverse reductive dehalogenase-homologous genes in deep subseafloor sedimentary metagenomes.</title>
        <authorList>
            <person name="Kawai M."/>
            <person name="Futagami T."/>
            <person name="Toyoda A."/>
            <person name="Takaki Y."/>
            <person name="Nishi S."/>
            <person name="Hori S."/>
            <person name="Arai W."/>
            <person name="Tsubouchi T."/>
            <person name="Morono Y."/>
            <person name="Uchiyama I."/>
            <person name="Ito T."/>
            <person name="Fujiyama A."/>
            <person name="Inagaki F."/>
            <person name="Takami H."/>
        </authorList>
    </citation>
    <scope>NUCLEOTIDE SEQUENCE</scope>
    <source>
        <strain evidence="1">Expedition CK06-06</strain>
    </source>
</reference>
<gene>
    <name evidence="1" type="ORF">S03H2_07673</name>
</gene>
<organism evidence="1">
    <name type="scientific">marine sediment metagenome</name>
    <dbReference type="NCBI Taxonomy" id="412755"/>
    <lineage>
        <taxon>unclassified sequences</taxon>
        <taxon>metagenomes</taxon>
        <taxon>ecological metagenomes</taxon>
    </lineage>
</organism>
<accession>X1DW05</accession>